<evidence type="ECO:0000313" key="11">
    <source>
        <dbReference type="Proteomes" id="UP000001880"/>
    </source>
</evidence>
<dbReference type="InterPro" id="IPR016039">
    <property type="entry name" value="Thiolase-like"/>
</dbReference>
<dbReference type="EMBL" id="CP001804">
    <property type="protein sequence ID" value="ACY19163.1"/>
    <property type="molecule type" value="Genomic_DNA"/>
</dbReference>
<reference evidence="10 11" key="1">
    <citation type="journal article" date="2010" name="Stand. Genomic Sci.">
        <title>Complete genome sequence of Haliangium ochraceum type strain (SMP-2).</title>
        <authorList>
            <consortium name="US DOE Joint Genome Institute (JGI-PGF)"/>
            <person name="Ivanova N."/>
            <person name="Daum C."/>
            <person name="Lang E."/>
            <person name="Abt B."/>
            <person name="Kopitz M."/>
            <person name="Saunders E."/>
            <person name="Lapidus A."/>
            <person name="Lucas S."/>
            <person name="Glavina Del Rio T."/>
            <person name="Nolan M."/>
            <person name="Tice H."/>
            <person name="Copeland A."/>
            <person name="Cheng J.F."/>
            <person name="Chen F."/>
            <person name="Bruce D."/>
            <person name="Goodwin L."/>
            <person name="Pitluck S."/>
            <person name="Mavromatis K."/>
            <person name="Pati A."/>
            <person name="Mikhailova N."/>
            <person name="Chen A."/>
            <person name="Palaniappan K."/>
            <person name="Land M."/>
            <person name="Hauser L."/>
            <person name="Chang Y.J."/>
            <person name="Jeffries C.D."/>
            <person name="Detter J.C."/>
            <person name="Brettin T."/>
            <person name="Rohde M."/>
            <person name="Goker M."/>
            <person name="Bristow J."/>
            <person name="Markowitz V."/>
            <person name="Eisen J.A."/>
            <person name="Hugenholtz P."/>
            <person name="Kyrpides N.C."/>
            <person name="Klenk H.P."/>
        </authorList>
    </citation>
    <scope>NUCLEOTIDE SEQUENCE [LARGE SCALE GENOMIC DNA]</scope>
    <source>
        <strain evidence="11">DSM 14365 / CIP 107738 / JCM 11303 / AJ 13395 / SMP-2</strain>
    </source>
</reference>
<feature type="active site" description="Proton acceptor" evidence="6">
    <location>
        <position position="344"/>
    </location>
</feature>
<dbReference type="InterPro" id="IPR020616">
    <property type="entry name" value="Thiolase_N"/>
</dbReference>
<evidence type="ECO:0000313" key="10">
    <source>
        <dbReference type="EMBL" id="ACY19163.1"/>
    </source>
</evidence>
<dbReference type="EC" id="2.3.1.16" evidence="5"/>
<organism evidence="10 11">
    <name type="scientific">Haliangium ochraceum (strain DSM 14365 / JCM 11303 / SMP-2)</name>
    <dbReference type="NCBI Taxonomy" id="502025"/>
    <lineage>
        <taxon>Bacteria</taxon>
        <taxon>Pseudomonadati</taxon>
        <taxon>Myxococcota</taxon>
        <taxon>Polyangia</taxon>
        <taxon>Haliangiales</taxon>
        <taxon>Kofleriaceae</taxon>
        <taxon>Haliangium</taxon>
    </lineage>
</organism>
<dbReference type="GO" id="GO:0006635">
    <property type="term" value="P:fatty acid beta-oxidation"/>
    <property type="evidence" value="ECO:0007669"/>
    <property type="project" value="TreeGrafter"/>
</dbReference>
<dbReference type="PROSITE" id="PS00737">
    <property type="entry name" value="THIOLASE_2"/>
    <property type="match status" value="1"/>
</dbReference>
<dbReference type="Pfam" id="PF02803">
    <property type="entry name" value="Thiolase_C"/>
    <property type="match status" value="1"/>
</dbReference>
<evidence type="ECO:0000256" key="4">
    <source>
        <dbReference type="ARBA" id="ARBA00023315"/>
    </source>
</evidence>
<dbReference type="Proteomes" id="UP000001880">
    <property type="component" value="Chromosome"/>
</dbReference>
<dbReference type="eggNOG" id="COG0183">
    <property type="taxonomic scope" value="Bacteria"/>
</dbReference>
<name>D0LT27_HALO1</name>
<dbReference type="PROSITE" id="PS00098">
    <property type="entry name" value="THIOLASE_1"/>
    <property type="match status" value="1"/>
</dbReference>
<dbReference type="CDD" id="cd00751">
    <property type="entry name" value="thiolase"/>
    <property type="match status" value="1"/>
</dbReference>
<dbReference type="InterPro" id="IPR020617">
    <property type="entry name" value="Thiolase_C"/>
</dbReference>
<comment type="pathway">
    <text evidence="1">Lipid metabolism.</text>
</comment>
<dbReference type="OrthoDB" id="4565318at2"/>
<comment type="similarity">
    <text evidence="2 7">Belongs to the thiolase-like superfamily. Thiolase family.</text>
</comment>
<dbReference type="RefSeq" id="WP_012831755.1">
    <property type="nucleotide sequence ID" value="NC_013440.1"/>
</dbReference>
<gene>
    <name evidence="10" type="ordered locus">Hoch_6698</name>
</gene>
<dbReference type="GO" id="GO:0005737">
    <property type="term" value="C:cytoplasm"/>
    <property type="evidence" value="ECO:0007669"/>
    <property type="project" value="UniProtKB-ARBA"/>
</dbReference>
<evidence type="ECO:0000256" key="5">
    <source>
        <dbReference type="ARBA" id="ARBA00024073"/>
    </source>
</evidence>
<feature type="active site" description="Acyl-thioester intermediate" evidence="6">
    <location>
        <position position="91"/>
    </location>
</feature>
<dbReference type="PROSITE" id="PS00099">
    <property type="entry name" value="THIOLASE_3"/>
    <property type="match status" value="1"/>
</dbReference>
<dbReference type="Gene3D" id="3.40.47.10">
    <property type="match status" value="1"/>
</dbReference>
<evidence type="ECO:0000256" key="1">
    <source>
        <dbReference type="ARBA" id="ARBA00005189"/>
    </source>
</evidence>
<dbReference type="InterPro" id="IPR050215">
    <property type="entry name" value="Thiolase-like_sf_Thiolase"/>
</dbReference>
<evidence type="ECO:0000259" key="8">
    <source>
        <dbReference type="Pfam" id="PF00108"/>
    </source>
</evidence>
<evidence type="ECO:0000256" key="2">
    <source>
        <dbReference type="ARBA" id="ARBA00010982"/>
    </source>
</evidence>
<evidence type="ECO:0000256" key="3">
    <source>
        <dbReference type="ARBA" id="ARBA00022679"/>
    </source>
</evidence>
<dbReference type="InterPro" id="IPR020610">
    <property type="entry name" value="Thiolase_AS"/>
</dbReference>
<feature type="domain" description="Thiolase N-terminal" evidence="8">
    <location>
        <begin position="4"/>
        <end position="257"/>
    </location>
</feature>
<dbReference type="HOGENOM" id="CLU_031026_1_1_7"/>
<dbReference type="InterPro" id="IPR020615">
    <property type="entry name" value="Thiolase_acyl_enz_int_AS"/>
</dbReference>
<dbReference type="Pfam" id="PF00108">
    <property type="entry name" value="Thiolase_N"/>
    <property type="match status" value="1"/>
</dbReference>
<dbReference type="InterPro" id="IPR002155">
    <property type="entry name" value="Thiolase"/>
</dbReference>
<evidence type="ECO:0000256" key="6">
    <source>
        <dbReference type="PIRSR" id="PIRSR000429-1"/>
    </source>
</evidence>
<feature type="active site" description="Proton acceptor" evidence="6">
    <location>
        <position position="374"/>
    </location>
</feature>
<evidence type="ECO:0000259" key="9">
    <source>
        <dbReference type="Pfam" id="PF02803"/>
    </source>
</evidence>
<dbReference type="PANTHER" id="PTHR43853:SF21">
    <property type="entry name" value="STEROID 3-KETOACYL-COA THIOLASE"/>
    <property type="match status" value="1"/>
</dbReference>
<sequence>MSDVIIAEAVRSAVGRAHKGSLAQKRPDELAGEVVRGLMQRVPQVEPGMVDDLILGCAMPEGEQGLNMARHVGLLGGLPEEVSAMTINRFCSSGLQAIAIAAGSIAFGQHDVIVAGGVESMSMVPMTGFHMSASPELMAEHPTAMTPMGITAENVAKRFEVSREEQDAFALASQQKAAAALEKNVFKDEIVPVQGIRYNRDGAKETFTFERDELPRPQTTLEGLASLKPAFSLTGSVTAGNASPLSDGAAAALVMSKAKADELGVKGLGYFRAFATAGVDPAIMGIGPVPAVRKLFEKTGLSMADIDVIELNEAFASQSVYVQKELGIPGDKLNVHGGAIALGHPLGCTGAKLTATALYELRRRGGKYAIVTMCIGGGQGAAGLFEAI</sequence>
<dbReference type="NCBIfam" id="TIGR01930">
    <property type="entry name" value="AcCoA-C-Actrans"/>
    <property type="match status" value="1"/>
</dbReference>
<evidence type="ECO:0000256" key="7">
    <source>
        <dbReference type="RuleBase" id="RU003557"/>
    </source>
</evidence>
<dbReference type="InterPro" id="IPR020613">
    <property type="entry name" value="Thiolase_CS"/>
</dbReference>
<dbReference type="AlphaFoldDB" id="D0LT27"/>
<protein>
    <recommendedName>
        <fullName evidence="5">acetyl-CoA C-acyltransferase</fullName>
        <ecNumber evidence="5">2.3.1.16</ecNumber>
    </recommendedName>
</protein>
<dbReference type="GO" id="GO:0010124">
    <property type="term" value="P:phenylacetate catabolic process"/>
    <property type="evidence" value="ECO:0007669"/>
    <property type="project" value="TreeGrafter"/>
</dbReference>
<keyword evidence="11" id="KW-1185">Reference proteome</keyword>
<keyword evidence="3 7" id="KW-0808">Transferase</keyword>
<dbReference type="SUPFAM" id="SSF53901">
    <property type="entry name" value="Thiolase-like"/>
    <property type="match status" value="2"/>
</dbReference>
<dbReference type="GO" id="GO:0003988">
    <property type="term" value="F:acetyl-CoA C-acyltransferase activity"/>
    <property type="evidence" value="ECO:0007669"/>
    <property type="project" value="UniProtKB-EC"/>
</dbReference>
<keyword evidence="4 7" id="KW-0012">Acyltransferase</keyword>
<feature type="domain" description="Thiolase C-terminal" evidence="9">
    <location>
        <begin position="267"/>
        <end position="386"/>
    </location>
</feature>
<dbReference type="STRING" id="502025.Hoch_6698"/>
<dbReference type="KEGG" id="hoh:Hoch_6698"/>
<dbReference type="PANTHER" id="PTHR43853">
    <property type="entry name" value="3-KETOACYL-COA THIOLASE, PEROXISOMAL"/>
    <property type="match status" value="1"/>
</dbReference>
<dbReference type="PIRSF" id="PIRSF000429">
    <property type="entry name" value="Ac-CoA_Ac_transf"/>
    <property type="match status" value="1"/>
</dbReference>
<accession>D0LT27</accession>
<dbReference type="FunFam" id="3.40.47.10:FF:000010">
    <property type="entry name" value="Acetyl-CoA acetyltransferase (Thiolase)"/>
    <property type="match status" value="1"/>
</dbReference>
<proteinExistence type="inferred from homology"/>